<sequence>MYNEKETEDDPTLTTLTSTAKVLAIGDPKEVVSRRKAKPVKIENSFSADCTNYLSLVLMGNPTPVDDVSGLCPIEWFGMVTFAFENQPTRYQFYCYPAQKTKPRHTYLKYFYQTINANAVLRDVRRFLKEENWISKSAIVGPLKGDVYRNAYKPEEFYILGFVFKALNIQRAKVLPYLMYLHREHAHNTQHR</sequence>
<evidence type="ECO:0000313" key="1">
    <source>
        <dbReference type="Proteomes" id="UP000694904"/>
    </source>
</evidence>
<reference evidence="1" key="1">
    <citation type="journal article" date="1997" name="Nucleic Acids Res.">
        <title>tRNAscan-SE: a program for improved detection of transfer RNA genes in genomic sequence.</title>
        <authorList>
            <person name="Lowe T.M."/>
            <person name="Eddy S.R."/>
        </authorList>
    </citation>
    <scope>NUCLEOTIDE SEQUENCE [LARGE SCALE GENOMIC DNA]</scope>
</reference>
<proteinExistence type="predicted"/>
<accession>A0ABM1PBV0</accession>
<gene>
    <name evidence="2" type="primary">LOC108614973</name>
</gene>
<organism evidence="1 2">
    <name type="scientific">Drosophila arizonae</name>
    <name type="common">Fruit fly</name>
    <dbReference type="NCBI Taxonomy" id="7263"/>
    <lineage>
        <taxon>Eukaryota</taxon>
        <taxon>Metazoa</taxon>
        <taxon>Ecdysozoa</taxon>
        <taxon>Arthropoda</taxon>
        <taxon>Hexapoda</taxon>
        <taxon>Insecta</taxon>
        <taxon>Pterygota</taxon>
        <taxon>Neoptera</taxon>
        <taxon>Endopterygota</taxon>
        <taxon>Diptera</taxon>
        <taxon>Brachycera</taxon>
        <taxon>Muscomorpha</taxon>
        <taxon>Ephydroidea</taxon>
        <taxon>Drosophilidae</taxon>
        <taxon>Drosophila</taxon>
    </lineage>
</organism>
<dbReference type="Proteomes" id="UP000694904">
    <property type="component" value="Chromosome 5"/>
</dbReference>
<dbReference type="GeneID" id="108614973"/>
<name>A0ABM1PBV0_DROAR</name>
<reference evidence="1" key="2">
    <citation type="journal article" date="2016" name="G3 (Bethesda)">
        <title>Genome Evolution in Three Species of Cactophilic Drosophila.</title>
        <authorList>
            <person name="Sanchez-Flores A."/>
            <person name="Penazola F."/>
            <person name="Carpinteyro-Ponce J."/>
            <person name="Nazario-Yepiz N."/>
            <person name="Abreu-Goodger C."/>
            <person name="Machado C.A."/>
            <person name="Markow T.A."/>
        </authorList>
    </citation>
    <scope>NUCLEOTIDE SEQUENCE [LARGE SCALE GENOMIC DNA]</scope>
</reference>
<keyword evidence="1" id="KW-1185">Reference proteome</keyword>
<evidence type="ECO:0000313" key="2">
    <source>
        <dbReference type="RefSeq" id="XP_017864686.1"/>
    </source>
</evidence>
<reference evidence="2" key="3">
    <citation type="submission" date="2025-08" db="UniProtKB">
        <authorList>
            <consortium name="RefSeq"/>
        </authorList>
    </citation>
    <scope>IDENTIFICATION</scope>
    <source>
        <tissue evidence="2">Whole organism</tissue>
    </source>
</reference>
<dbReference type="RefSeq" id="XP_017864686.1">
    <property type="nucleotide sequence ID" value="XM_018009197.1"/>
</dbReference>
<protein>
    <submittedName>
        <fullName evidence="2">Uncharacterized protein LOC108614973</fullName>
    </submittedName>
</protein>